<feature type="binding site" evidence="5">
    <location>
        <position position="111"/>
    </location>
    <ligand>
        <name>substrate</name>
    </ligand>
</feature>
<organism evidence="8 9">
    <name type="scientific">[Clostridium] citroniae WAL-19142</name>
    <dbReference type="NCBI Taxonomy" id="742734"/>
    <lineage>
        <taxon>Bacteria</taxon>
        <taxon>Bacillati</taxon>
        <taxon>Bacillota</taxon>
        <taxon>Clostridia</taxon>
        <taxon>Lachnospirales</taxon>
        <taxon>Lachnospiraceae</taxon>
        <taxon>Enterocloster</taxon>
    </lineage>
</organism>
<evidence type="ECO:0000256" key="2">
    <source>
        <dbReference type="ARBA" id="ARBA00022857"/>
    </source>
</evidence>
<dbReference type="FunFam" id="3.20.20.100:FF:000015">
    <property type="entry name" value="Oxidoreductase, aldo/keto reductase family"/>
    <property type="match status" value="1"/>
</dbReference>
<proteinExistence type="inferred from homology"/>
<dbReference type="PANTHER" id="PTHR43827">
    <property type="entry name" value="2,5-DIKETO-D-GLUCONIC ACID REDUCTASE"/>
    <property type="match status" value="1"/>
</dbReference>
<gene>
    <name evidence="8" type="ORF">HMPREF9470_01059</name>
</gene>
<dbReference type="PRINTS" id="PR00069">
    <property type="entry name" value="ALDKETRDTASE"/>
</dbReference>
<dbReference type="PROSITE" id="PS00798">
    <property type="entry name" value="ALDOKETO_REDUCTASE_1"/>
    <property type="match status" value="1"/>
</dbReference>
<dbReference type="InterPro" id="IPR023210">
    <property type="entry name" value="NADP_OxRdtase_dom"/>
</dbReference>
<name>A0A0J9CDJ0_9FIRM</name>
<dbReference type="Proteomes" id="UP000037392">
    <property type="component" value="Unassembled WGS sequence"/>
</dbReference>
<dbReference type="RefSeq" id="WP_045092319.1">
    <property type="nucleotide sequence ID" value="NZ_KQ235876.1"/>
</dbReference>
<dbReference type="PROSITE" id="PS00062">
    <property type="entry name" value="ALDOKETO_REDUCTASE_2"/>
    <property type="match status" value="1"/>
</dbReference>
<dbReference type="PATRIC" id="fig|742734.4.peg.1126"/>
<evidence type="ECO:0000256" key="3">
    <source>
        <dbReference type="ARBA" id="ARBA00023002"/>
    </source>
</evidence>
<dbReference type="GO" id="GO:0016616">
    <property type="term" value="F:oxidoreductase activity, acting on the CH-OH group of donors, NAD or NADP as acceptor"/>
    <property type="evidence" value="ECO:0007669"/>
    <property type="project" value="UniProtKB-ARBA"/>
</dbReference>
<feature type="domain" description="NADP-dependent oxidoreductase" evidence="7">
    <location>
        <begin position="19"/>
        <end position="268"/>
    </location>
</feature>
<dbReference type="Gene3D" id="3.20.20.100">
    <property type="entry name" value="NADP-dependent oxidoreductase domain"/>
    <property type="match status" value="1"/>
</dbReference>
<accession>A0A0J9CDJ0</accession>
<feature type="site" description="Lowers pKa of active site Tyr" evidence="6">
    <location>
        <position position="78"/>
    </location>
</feature>
<dbReference type="SUPFAM" id="SSF51430">
    <property type="entry name" value="NAD(P)-linked oxidoreductase"/>
    <property type="match status" value="1"/>
</dbReference>
<feature type="active site" description="Proton donor" evidence="4">
    <location>
        <position position="53"/>
    </location>
</feature>
<protein>
    <recommendedName>
        <fullName evidence="7">NADP-dependent oxidoreductase domain-containing protein</fullName>
    </recommendedName>
</protein>
<sequence>MNHLSDCFVLKNGVKIPCLGYGTWRTPEGNEAVQAVKDAIAAGYRHIDTAQLYGNEKSVGTGIRESGIPREELFVTTKLKNTEQGYDKTLAACEESLRLLGLEYLDLYLIHWPIPALYRDNWKQVSRNTWKAFERLYDEKLVRAIGLSNFLPHHIENIEAEANIQPMADQLEIHPFFTQKDTAAYCRKKGIQVQAWSPLGHGTVLDNQVLCEIGSKYHKSSAQIALRWELQQDIIPITKSMNPGRMAQNADIFDFCLTAQECVRITGLGEDGRTGPDPDHIGF</sequence>
<evidence type="ECO:0000259" key="7">
    <source>
        <dbReference type="Pfam" id="PF00248"/>
    </source>
</evidence>
<dbReference type="GeneID" id="93165418"/>
<evidence type="ECO:0000313" key="9">
    <source>
        <dbReference type="Proteomes" id="UP000037392"/>
    </source>
</evidence>
<comment type="similarity">
    <text evidence="1">Belongs to the aldo/keto reductase family.</text>
</comment>
<dbReference type="InterPro" id="IPR018170">
    <property type="entry name" value="Aldo/ket_reductase_CS"/>
</dbReference>
<evidence type="ECO:0000256" key="1">
    <source>
        <dbReference type="ARBA" id="ARBA00007905"/>
    </source>
</evidence>
<dbReference type="PIRSF" id="PIRSF000097">
    <property type="entry name" value="AKR"/>
    <property type="match status" value="1"/>
</dbReference>
<evidence type="ECO:0000256" key="4">
    <source>
        <dbReference type="PIRSR" id="PIRSR000097-1"/>
    </source>
</evidence>
<comment type="caution">
    <text evidence="8">The sequence shown here is derived from an EMBL/GenBank/DDBJ whole genome shotgun (WGS) entry which is preliminary data.</text>
</comment>
<dbReference type="InterPro" id="IPR020471">
    <property type="entry name" value="AKR"/>
</dbReference>
<reference evidence="8 9" key="1">
    <citation type="submission" date="2011-04" db="EMBL/GenBank/DDBJ databases">
        <title>The Genome Sequence of Clostridium citroniae WAL-19142.</title>
        <authorList>
            <consortium name="The Broad Institute Genome Sequencing Platform"/>
            <person name="Earl A."/>
            <person name="Ward D."/>
            <person name="Feldgarden M."/>
            <person name="Gevers D."/>
            <person name="Warren Y.A."/>
            <person name="Tyrrell K.L."/>
            <person name="Citron D.M."/>
            <person name="Goldstein E.J."/>
            <person name="Daigneault M."/>
            <person name="Allen-Vercoe E."/>
            <person name="Young S.K."/>
            <person name="Zeng Q."/>
            <person name="Gargeya S."/>
            <person name="Fitzgerald M."/>
            <person name="Haas B."/>
            <person name="Abouelleil A."/>
            <person name="Alvarado L."/>
            <person name="Arachchi H.M."/>
            <person name="Berlin A."/>
            <person name="Brown A."/>
            <person name="Chapman S.B."/>
            <person name="Chen Z."/>
            <person name="Dunbar C."/>
            <person name="Freedman E."/>
            <person name="Gearin G."/>
            <person name="Gellesch M."/>
            <person name="Goldberg J."/>
            <person name="Griggs A."/>
            <person name="Gujja S."/>
            <person name="Heilman E.R."/>
            <person name="Heiman D."/>
            <person name="Howarth C."/>
            <person name="Larson L."/>
            <person name="Lui A."/>
            <person name="MacDonald P.J."/>
            <person name="Mehta T."/>
            <person name="Montmayeur A."/>
            <person name="Murphy C."/>
            <person name="Neiman D."/>
            <person name="Pearson M."/>
            <person name="Priest M."/>
            <person name="Roberts A."/>
            <person name="Saif S."/>
            <person name="Shea T."/>
            <person name="Shenoy N."/>
            <person name="Sisk P."/>
            <person name="Stolte C."/>
            <person name="Sykes S."/>
            <person name="White J."/>
            <person name="Yandava C."/>
            <person name="Wortman J."/>
            <person name="Nusbaum C."/>
            <person name="Birren B."/>
        </authorList>
    </citation>
    <scope>NUCLEOTIDE SEQUENCE [LARGE SCALE GENOMIC DNA]</scope>
    <source>
        <strain evidence="8 9">WAL-19142</strain>
    </source>
</reference>
<dbReference type="OrthoDB" id="9804790at2"/>
<dbReference type="PANTHER" id="PTHR43827:SF3">
    <property type="entry name" value="NADP-DEPENDENT OXIDOREDUCTASE DOMAIN-CONTAINING PROTEIN"/>
    <property type="match status" value="1"/>
</dbReference>
<keyword evidence="3" id="KW-0560">Oxidoreductase</keyword>
<evidence type="ECO:0000313" key="8">
    <source>
        <dbReference type="EMBL" id="KMW23268.1"/>
    </source>
</evidence>
<dbReference type="InterPro" id="IPR036812">
    <property type="entry name" value="NAD(P)_OxRdtase_dom_sf"/>
</dbReference>
<dbReference type="Pfam" id="PF00248">
    <property type="entry name" value="Aldo_ket_red"/>
    <property type="match status" value="1"/>
</dbReference>
<dbReference type="AlphaFoldDB" id="A0A0J9CDJ0"/>
<evidence type="ECO:0000256" key="6">
    <source>
        <dbReference type="PIRSR" id="PIRSR000097-3"/>
    </source>
</evidence>
<dbReference type="EMBL" id="ADLK01000006">
    <property type="protein sequence ID" value="KMW23268.1"/>
    <property type="molecule type" value="Genomic_DNA"/>
</dbReference>
<evidence type="ECO:0000256" key="5">
    <source>
        <dbReference type="PIRSR" id="PIRSR000097-2"/>
    </source>
</evidence>
<keyword evidence="2" id="KW-0521">NADP</keyword>